<dbReference type="GeneID" id="105368510"/>
<keyword evidence="6" id="KW-1185">Reference proteome</keyword>
<dbReference type="FunFam" id="3.40.630.30:FF:000248">
    <property type="entry name" value="N-acetyltransferase 9-like protein"/>
    <property type="match status" value="1"/>
</dbReference>
<evidence type="ECO:0000256" key="1">
    <source>
        <dbReference type="ARBA" id="ARBA00009342"/>
    </source>
</evidence>
<evidence type="ECO:0000259" key="5">
    <source>
        <dbReference type="Pfam" id="PF13302"/>
    </source>
</evidence>
<keyword evidence="3" id="KW-0012">Acyltransferase</keyword>
<name>A0AAJ7E2V8_9HYME</name>
<organism evidence="6 7">
    <name type="scientific">Ceratosolen solmsi marchali</name>
    <dbReference type="NCBI Taxonomy" id="326594"/>
    <lineage>
        <taxon>Eukaryota</taxon>
        <taxon>Metazoa</taxon>
        <taxon>Ecdysozoa</taxon>
        <taxon>Arthropoda</taxon>
        <taxon>Hexapoda</taxon>
        <taxon>Insecta</taxon>
        <taxon>Pterygota</taxon>
        <taxon>Neoptera</taxon>
        <taxon>Endopterygota</taxon>
        <taxon>Hymenoptera</taxon>
        <taxon>Apocrita</taxon>
        <taxon>Proctotrupomorpha</taxon>
        <taxon>Chalcidoidea</taxon>
        <taxon>Agaonidae</taxon>
        <taxon>Agaoninae</taxon>
        <taxon>Ceratosolen</taxon>
    </lineage>
</organism>
<dbReference type="Proteomes" id="UP000695007">
    <property type="component" value="Unplaced"/>
</dbReference>
<feature type="domain" description="N-acetyltransferase" evidence="5">
    <location>
        <begin position="14"/>
        <end position="159"/>
    </location>
</feature>
<dbReference type="AlphaFoldDB" id="A0AAJ7E2V8"/>
<dbReference type="InterPro" id="IPR016181">
    <property type="entry name" value="Acyl_CoA_acyltransferase"/>
</dbReference>
<evidence type="ECO:0000256" key="2">
    <source>
        <dbReference type="ARBA" id="ARBA00022679"/>
    </source>
</evidence>
<gene>
    <name evidence="7" type="primary">LOC105368510</name>
</gene>
<evidence type="ECO:0000256" key="4">
    <source>
        <dbReference type="ARBA" id="ARBA00069551"/>
    </source>
</evidence>
<evidence type="ECO:0000313" key="7">
    <source>
        <dbReference type="RefSeq" id="XP_011505826.1"/>
    </source>
</evidence>
<proteinExistence type="inferred from homology"/>
<comment type="similarity">
    <text evidence="1">Belongs to the acetyltransferase family. GNAT subfamily.</text>
</comment>
<accession>A0AAJ7E2V8</accession>
<evidence type="ECO:0000313" key="6">
    <source>
        <dbReference type="Proteomes" id="UP000695007"/>
    </source>
</evidence>
<dbReference type="KEGG" id="csol:105368510"/>
<dbReference type="SUPFAM" id="SSF55729">
    <property type="entry name" value="Acyl-CoA N-acyltransferases (Nat)"/>
    <property type="match status" value="1"/>
</dbReference>
<dbReference type="InterPro" id="IPR039135">
    <property type="entry name" value="NAT9-like"/>
</dbReference>
<dbReference type="RefSeq" id="XP_011505826.1">
    <property type="nucleotide sequence ID" value="XM_011507524.1"/>
</dbReference>
<reference evidence="7" key="1">
    <citation type="submission" date="2025-08" db="UniProtKB">
        <authorList>
            <consortium name="RefSeq"/>
        </authorList>
    </citation>
    <scope>IDENTIFICATION</scope>
</reference>
<dbReference type="Gene3D" id="3.40.630.30">
    <property type="match status" value="1"/>
</dbReference>
<evidence type="ECO:0000256" key="3">
    <source>
        <dbReference type="ARBA" id="ARBA00023315"/>
    </source>
</evidence>
<sequence>MKINKSTKITGKNIILIPYKAHHVLRYHEWMKSEELQFLTASEPLTLAEEYKMQESWCKDEDKCTFIILNKSLFEENSNEIDSMIGDTNLFFNNSENKNHAEMEVMIAETKDRNKGYGWEAIMLMLRYGIEKLNVKIFFVKISMYNEKSINIFTKLGFKEISRSEVFKEITLEKEINNEWLDWIRSQTIEATTDENYENNQS</sequence>
<dbReference type="InterPro" id="IPR000182">
    <property type="entry name" value="GNAT_dom"/>
</dbReference>
<dbReference type="GO" id="GO:0008080">
    <property type="term" value="F:N-acetyltransferase activity"/>
    <property type="evidence" value="ECO:0007669"/>
    <property type="project" value="InterPro"/>
</dbReference>
<dbReference type="Pfam" id="PF13302">
    <property type="entry name" value="Acetyltransf_3"/>
    <property type="match status" value="1"/>
</dbReference>
<dbReference type="PANTHER" id="PTHR13256">
    <property type="entry name" value="N-ACETYLTRANSFERASE 9"/>
    <property type="match status" value="1"/>
</dbReference>
<dbReference type="PANTHER" id="PTHR13256:SF16">
    <property type="entry name" value="ALPHA_BETA-TUBULIN-N-ACETYLTRANSFERASE 9"/>
    <property type="match status" value="1"/>
</dbReference>
<protein>
    <recommendedName>
        <fullName evidence="4">N-acetyltransferase 9-like protein</fullName>
    </recommendedName>
</protein>
<keyword evidence="2" id="KW-0808">Transferase</keyword>